<name>A0ABR3BK60_9TREE</name>
<evidence type="ECO:0000313" key="2">
    <source>
        <dbReference type="Proteomes" id="UP000054399"/>
    </source>
</evidence>
<dbReference type="RefSeq" id="XP_066611188.1">
    <property type="nucleotide sequence ID" value="XM_066760916.1"/>
</dbReference>
<evidence type="ECO:0000313" key="1">
    <source>
        <dbReference type="EMBL" id="KAL0240689.1"/>
    </source>
</evidence>
<dbReference type="EMBL" id="ATAM02000013">
    <property type="protein sequence ID" value="KAL0240689.1"/>
    <property type="molecule type" value="Genomic_DNA"/>
</dbReference>
<dbReference type="GeneID" id="91993344"/>
<gene>
    <name evidence="1" type="ORF">I308_106489</name>
</gene>
<organism evidence="1 2">
    <name type="scientific">Cryptococcus tetragattii IND107</name>
    <dbReference type="NCBI Taxonomy" id="1296105"/>
    <lineage>
        <taxon>Eukaryota</taxon>
        <taxon>Fungi</taxon>
        <taxon>Dikarya</taxon>
        <taxon>Basidiomycota</taxon>
        <taxon>Agaricomycotina</taxon>
        <taxon>Tremellomycetes</taxon>
        <taxon>Tremellales</taxon>
        <taxon>Cryptococcaceae</taxon>
        <taxon>Cryptococcus</taxon>
        <taxon>Cryptococcus gattii species complex</taxon>
    </lineage>
</organism>
<comment type="caution">
    <text evidence="1">The sequence shown here is derived from an EMBL/GenBank/DDBJ whole genome shotgun (WGS) entry which is preliminary data.</text>
</comment>
<protein>
    <submittedName>
        <fullName evidence="1">Uncharacterized protein</fullName>
    </submittedName>
</protein>
<reference evidence="1" key="2">
    <citation type="submission" date="2024-01" db="EMBL/GenBank/DDBJ databases">
        <title>Comparative genomics of Cryptococcus and Kwoniella reveals pathogenesis evolution and contrasting modes of karyotype evolution via chromosome fusion or intercentromeric recombination.</title>
        <authorList>
            <person name="Coelho M.A."/>
            <person name="David-Palma M."/>
            <person name="Shea T."/>
            <person name="Bowers K."/>
            <person name="Mcginley-Smith S."/>
            <person name="Mohammad A.W."/>
            <person name="Gnirke A."/>
            <person name="Yurkov A.M."/>
            <person name="Nowrousian M."/>
            <person name="Sun S."/>
            <person name="Cuomo C.A."/>
            <person name="Heitman J."/>
        </authorList>
    </citation>
    <scope>NUCLEOTIDE SEQUENCE</scope>
    <source>
        <strain evidence="1">IND107</strain>
    </source>
</reference>
<sequence>MAAIPRMLSIAREEATVLTTELATAARTTATEGLAAEASSASEAMNSVAVRQAAEMSAKESSEGSLLSHHLSHTTTFESTTLPSLSINSTAIPSIMPSATSNTIRTIVGQALEKDLGVTLKEAMSNAAETGLEDQVDHFTDATKTLIKGQASGETVRLA</sequence>
<accession>A0ABR3BK60</accession>
<keyword evidence="2" id="KW-1185">Reference proteome</keyword>
<reference evidence="1" key="1">
    <citation type="submission" date="2015-01" db="EMBL/GenBank/DDBJ databases">
        <authorList>
            <consortium name="The Broad Institute Genomics Platform"/>
            <person name="Cuomo C."/>
            <person name="Litvintseva A."/>
            <person name="Chen Y."/>
            <person name="Heitman J."/>
            <person name="Sun S."/>
            <person name="Springer D."/>
            <person name="Dromer F."/>
            <person name="Young S."/>
            <person name="Zeng Q."/>
            <person name="Gargeya S."/>
            <person name="Abouelleil A."/>
            <person name="Alvarado L."/>
            <person name="Chapman S.B."/>
            <person name="Gainer-Dewar J."/>
            <person name="Goldberg J."/>
            <person name="Griggs A."/>
            <person name="Gujja S."/>
            <person name="Hansen M."/>
            <person name="Howarth C."/>
            <person name="Imamovic A."/>
            <person name="Larimer J."/>
            <person name="Murphy C."/>
            <person name="Naylor J."/>
            <person name="Pearson M."/>
            <person name="Priest M."/>
            <person name="Roberts A."/>
            <person name="Saif S."/>
            <person name="Shea T."/>
            <person name="Sykes S."/>
            <person name="Wortman J."/>
            <person name="Nusbaum C."/>
            <person name="Birren B."/>
        </authorList>
    </citation>
    <scope>NUCLEOTIDE SEQUENCE</scope>
    <source>
        <strain evidence="1">IND107</strain>
    </source>
</reference>
<dbReference type="Proteomes" id="UP000054399">
    <property type="component" value="Unassembled WGS sequence"/>
</dbReference>
<proteinExistence type="predicted"/>